<reference evidence="1" key="1">
    <citation type="submission" date="2019-03" db="EMBL/GenBank/DDBJ databases">
        <authorList>
            <person name="Mank J."/>
            <person name="Almeida P."/>
        </authorList>
    </citation>
    <scope>NUCLEOTIDE SEQUENCE</scope>
    <source>
        <strain evidence="1">78183</strain>
    </source>
</reference>
<gene>
    <name evidence="1" type="ORF">SVIM_LOCUS322580</name>
</gene>
<evidence type="ECO:0000313" key="1">
    <source>
        <dbReference type="EMBL" id="VFU48999.1"/>
    </source>
</evidence>
<protein>
    <submittedName>
        <fullName evidence="1">Uncharacterized protein</fullName>
    </submittedName>
</protein>
<accession>A0A6N2M860</accession>
<dbReference type="EMBL" id="CAADRP010001707">
    <property type="protein sequence ID" value="VFU48999.1"/>
    <property type="molecule type" value="Genomic_DNA"/>
</dbReference>
<organism evidence="1">
    <name type="scientific">Salix viminalis</name>
    <name type="common">Common osier</name>
    <name type="synonym">Basket willow</name>
    <dbReference type="NCBI Taxonomy" id="40686"/>
    <lineage>
        <taxon>Eukaryota</taxon>
        <taxon>Viridiplantae</taxon>
        <taxon>Streptophyta</taxon>
        <taxon>Embryophyta</taxon>
        <taxon>Tracheophyta</taxon>
        <taxon>Spermatophyta</taxon>
        <taxon>Magnoliopsida</taxon>
        <taxon>eudicotyledons</taxon>
        <taxon>Gunneridae</taxon>
        <taxon>Pentapetalae</taxon>
        <taxon>rosids</taxon>
        <taxon>fabids</taxon>
        <taxon>Malpighiales</taxon>
        <taxon>Salicaceae</taxon>
        <taxon>Saliceae</taxon>
        <taxon>Salix</taxon>
    </lineage>
</organism>
<sequence>MEFEGWAETEGVVLLRAIEEEGVEWRGGDCGDRRRRPCVSSTTKKRMPVCPTGEGITIAIYEQHITDTLESDFLRPSNINLFDCHYNNHGHDNPATTTKIPLPGLQQIFNTTTVSEFCMVGGERGVVASLGKQCFDF</sequence>
<proteinExistence type="predicted"/>
<dbReference type="AlphaFoldDB" id="A0A6N2M860"/>
<name>A0A6N2M860_SALVM</name>